<evidence type="ECO:0000256" key="2">
    <source>
        <dbReference type="ARBA" id="ARBA00022723"/>
    </source>
</evidence>
<keyword evidence="5" id="KW-0560">Oxidoreductase</keyword>
<evidence type="ECO:0000256" key="5">
    <source>
        <dbReference type="ARBA" id="ARBA00023002"/>
    </source>
</evidence>
<dbReference type="EMBL" id="BNBA01000003">
    <property type="protein sequence ID" value="GHH47914.1"/>
    <property type="molecule type" value="Genomic_DNA"/>
</dbReference>
<evidence type="ECO:0000313" key="8">
    <source>
        <dbReference type="EMBL" id="GHH47914.1"/>
    </source>
</evidence>
<evidence type="ECO:0000313" key="9">
    <source>
        <dbReference type="Proteomes" id="UP000623958"/>
    </source>
</evidence>
<dbReference type="PANTHER" id="PTHR10869">
    <property type="entry name" value="PROLYL 4-HYDROXYLASE ALPHA SUBUNIT"/>
    <property type="match status" value="1"/>
</dbReference>
<evidence type="ECO:0000256" key="4">
    <source>
        <dbReference type="ARBA" id="ARBA00022964"/>
    </source>
</evidence>
<proteinExistence type="predicted"/>
<keyword evidence="4" id="KW-0223">Dioxygenase</keyword>
<gene>
    <name evidence="8" type="ORF">GCM10009090_04910</name>
</gene>
<feature type="domain" description="Fe2OG dioxygenase" evidence="7">
    <location>
        <begin position="148"/>
        <end position="254"/>
    </location>
</feature>
<dbReference type="InterPro" id="IPR044862">
    <property type="entry name" value="Pro_4_hyd_alph_FE2OG_OXY"/>
</dbReference>
<dbReference type="Gene3D" id="2.60.120.620">
    <property type="entry name" value="q2cbj1_9rhob like domain"/>
    <property type="match status" value="1"/>
</dbReference>
<name>A0A919F550_9XANT</name>
<keyword evidence="6" id="KW-0408">Iron</keyword>
<sequence length="260" mass="29051">MELFRRASELGDIPATLLYAERLFHGEGCRPQQEAARSLWDQLGRHGIHRLPSIMPSEHTAAKVKVLHERPFVATADSLLSLDECRLLIALARPFLRRSRVLAHNASQPIADPVRSSSGATLDPLVEDYSAKRAQHRAASAFGLRLENAEWLSVLHYLPGEEYRPHRDYLPPQALEAHAPQSGNREHTLCLYLNDVEEGGETAFLCADMKVSPKAGRAVCFSNMSGGRPDPDSLHAGLPVSKGEKWLATLWVREHSYRPW</sequence>
<evidence type="ECO:0000256" key="3">
    <source>
        <dbReference type="ARBA" id="ARBA00022896"/>
    </source>
</evidence>
<dbReference type="SMART" id="SM00702">
    <property type="entry name" value="P4Hc"/>
    <property type="match status" value="1"/>
</dbReference>
<organism evidence="8 9">
    <name type="scientific">Xanthomonas boreopolis</name>
    <dbReference type="NCBI Taxonomy" id="86183"/>
    <lineage>
        <taxon>Bacteria</taxon>
        <taxon>Pseudomonadati</taxon>
        <taxon>Pseudomonadota</taxon>
        <taxon>Gammaproteobacteria</taxon>
        <taxon>Lysobacterales</taxon>
        <taxon>Lysobacteraceae</taxon>
        <taxon>Xanthomonas</taxon>
    </lineage>
</organism>
<dbReference type="PROSITE" id="PS51471">
    <property type="entry name" value="FE2OG_OXY"/>
    <property type="match status" value="1"/>
</dbReference>
<evidence type="ECO:0000256" key="6">
    <source>
        <dbReference type="ARBA" id="ARBA00023004"/>
    </source>
</evidence>
<dbReference type="Pfam" id="PF13640">
    <property type="entry name" value="2OG-FeII_Oxy_3"/>
    <property type="match status" value="1"/>
</dbReference>
<dbReference type="GO" id="GO:0016705">
    <property type="term" value="F:oxidoreductase activity, acting on paired donors, with incorporation or reduction of molecular oxygen"/>
    <property type="evidence" value="ECO:0007669"/>
    <property type="project" value="InterPro"/>
</dbReference>
<dbReference type="Proteomes" id="UP000623958">
    <property type="component" value="Unassembled WGS sequence"/>
</dbReference>
<dbReference type="GO" id="GO:0005506">
    <property type="term" value="F:iron ion binding"/>
    <property type="evidence" value="ECO:0007669"/>
    <property type="project" value="InterPro"/>
</dbReference>
<keyword evidence="2" id="KW-0479">Metal-binding</keyword>
<keyword evidence="3" id="KW-0847">Vitamin C</keyword>
<reference evidence="8" key="2">
    <citation type="submission" date="2020-09" db="EMBL/GenBank/DDBJ databases">
        <authorList>
            <person name="Sun Q."/>
            <person name="Ohkuma M."/>
        </authorList>
    </citation>
    <scope>NUCLEOTIDE SEQUENCE</scope>
    <source>
        <strain evidence="8">JCM 13306</strain>
    </source>
</reference>
<accession>A0A919F550</accession>
<reference evidence="8" key="1">
    <citation type="journal article" date="2014" name="Int. J. Syst. Evol. Microbiol.">
        <title>Complete genome sequence of Corynebacterium casei LMG S-19264T (=DSM 44701T), isolated from a smear-ripened cheese.</title>
        <authorList>
            <consortium name="US DOE Joint Genome Institute (JGI-PGF)"/>
            <person name="Walter F."/>
            <person name="Albersmeier A."/>
            <person name="Kalinowski J."/>
            <person name="Ruckert C."/>
        </authorList>
    </citation>
    <scope>NUCLEOTIDE SEQUENCE</scope>
    <source>
        <strain evidence="8">JCM 13306</strain>
    </source>
</reference>
<dbReference type="AlphaFoldDB" id="A0A919F550"/>
<dbReference type="InterPro" id="IPR045054">
    <property type="entry name" value="P4HA-like"/>
</dbReference>
<keyword evidence="9" id="KW-1185">Reference proteome</keyword>
<comment type="cofactor">
    <cofactor evidence="1">
        <name>L-ascorbate</name>
        <dbReference type="ChEBI" id="CHEBI:38290"/>
    </cofactor>
</comment>
<comment type="caution">
    <text evidence="8">The sequence shown here is derived from an EMBL/GenBank/DDBJ whole genome shotgun (WGS) entry which is preliminary data.</text>
</comment>
<evidence type="ECO:0000256" key="1">
    <source>
        <dbReference type="ARBA" id="ARBA00001961"/>
    </source>
</evidence>
<protein>
    <submittedName>
        <fullName evidence="8">2OG-Fe(II) oxygenase</fullName>
    </submittedName>
</protein>
<dbReference type="InterPro" id="IPR006620">
    <property type="entry name" value="Pro_4_hyd_alph"/>
</dbReference>
<dbReference type="InterPro" id="IPR005123">
    <property type="entry name" value="Oxoglu/Fe-dep_dioxygenase_dom"/>
</dbReference>
<dbReference type="PANTHER" id="PTHR10869:SF246">
    <property type="entry name" value="TRANSMEMBRANE PROLYL 4-HYDROXYLASE"/>
    <property type="match status" value="1"/>
</dbReference>
<dbReference type="GO" id="GO:0031418">
    <property type="term" value="F:L-ascorbic acid binding"/>
    <property type="evidence" value="ECO:0007669"/>
    <property type="project" value="UniProtKB-KW"/>
</dbReference>
<dbReference type="GO" id="GO:0051213">
    <property type="term" value="F:dioxygenase activity"/>
    <property type="evidence" value="ECO:0007669"/>
    <property type="project" value="UniProtKB-KW"/>
</dbReference>
<evidence type="ECO:0000259" key="7">
    <source>
        <dbReference type="PROSITE" id="PS51471"/>
    </source>
</evidence>